<evidence type="ECO:0000256" key="3">
    <source>
        <dbReference type="ARBA" id="ARBA00023163"/>
    </source>
</evidence>
<dbReference type="SUPFAM" id="SSF46689">
    <property type="entry name" value="Homeodomain-like"/>
    <property type="match status" value="1"/>
</dbReference>
<dbReference type="PANTHER" id="PTHR43280">
    <property type="entry name" value="ARAC-FAMILY TRANSCRIPTIONAL REGULATOR"/>
    <property type="match status" value="1"/>
</dbReference>
<dbReference type="GO" id="GO:0003700">
    <property type="term" value="F:DNA-binding transcription factor activity"/>
    <property type="evidence" value="ECO:0007669"/>
    <property type="project" value="InterPro"/>
</dbReference>
<dbReference type="RefSeq" id="WP_106523757.1">
    <property type="nucleotide sequence ID" value="NZ_PYGD01000006.1"/>
</dbReference>
<gene>
    <name evidence="5" type="ORF">B0I18_106169</name>
</gene>
<accession>A0A2P8D1S1</accession>
<dbReference type="Pfam" id="PF12833">
    <property type="entry name" value="HTH_18"/>
    <property type="match status" value="1"/>
</dbReference>
<evidence type="ECO:0000313" key="5">
    <source>
        <dbReference type="EMBL" id="PSK91157.1"/>
    </source>
</evidence>
<dbReference type="Gene3D" id="1.10.10.60">
    <property type="entry name" value="Homeodomain-like"/>
    <property type="match status" value="1"/>
</dbReference>
<organism evidence="5 6">
    <name type="scientific">Taibaiella chishuiensis</name>
    <dbReference type="NCBI Taxonomy" id="1434707"/>
    <lineage>
        <taxon>Bacteria</taxon>
        <taxon>Pseudomonadati</taxon>
        <taxon>Bacteroidota</taxon>
        <taxon>Chitinophagia</taxon>
        <taxon>Chitinophagales</taxon>
        <taxon>Chitinophagaceae</taxon>
        <taxon>Taibaiella</taxon>
    </lineage>
</organism>
<dbReference type="PANTHER" id="PTHR43280:SF32">
    <property type="entry name" value="TRANSCRIPTIONAL REGULATORY PROTEIN"/>
    <property type="match status" value="1"/>
</dbReference>
<dbReference type="OrthoDB" id="644686at2"/>
<dbReference type="AlphaFoldDB" id="A0A2P8D1S1"/>
<feature type="domain" description="HTH araC/xylS-type" evidence="4">
    <location>
        <begin position="199"/>
        <end position="304"/>
    </location>
</feature>
<comment type="caution">
    <text evidence="5">The sequence shown here is derived from an EMBL/GenBank/DDBJ whole genome shotgun (WGS) entry which is preliminary data.</text>
</comment>
<dbReference type="InterPro" id="IPR018060">
    <property type="entry name" value="HTH_AraC"/>
</dbReference>
<keyword evidence="2 5" id="KW-0238">DNA-binding</keyword>
<dbReference type="GO" id="GO:0043565">
    <property type="term" value="F:sequence-specific DNA binding"/>
    <property type="evidence" value="ECO:0007669"/>
    <property type="project" value="InterPro"/>
</dbReference>
<name>A0A2P8D1S1_9BACT</name>
<evidence type="ECO:0000256" key="2">
    <source>
        <dbReference type="ARBA" id="ARBA00023125"/>
    </source>
</evidence>
<evidence type="ECO:0000313" key="6">
    <source>
        <dbReference type="Proteomes" id="UP000240572"/>
    </source>
</evidence>
<keyword evidence="3" id="KW-0804">Transcription</keyword>
<dbReference type="InterPro" id="IPR009057">
    <property type="entry name" value="Homeodomain-like_sf"/>
</dbReference>
<keyword evidence="6" id="KW-1185">Reference proteome</keyword>
<protein>
    <submittedName>
        <fullName evidence="5">AraC-like DNA-binding protein</fullName>
    </submittedName>
</protein>
<sequence>MKQQPPVPIRTIRDFHRLRGIPGPGHPLISVVDYRLIQPEARNAYDSWVMHFYSISMKRTTSAKIRYGQQDYDFDNGILFFMAPGQVFRIEHGKEARPEHTGWILLIHPDFFRNTALAKNIKKYAYFDYAVNEALFLSEKEEATLDQLVGHIQQEYSGNLDKFSQQIIIAHIETLLHYAERFYQRQFLTRQVANHEVLDRLEALLTAYFDRDDLASEGLPDVQYVAQNLHLSASYLGSLLKTLTGRSTQQHIHDKLIEKAKEKLSTTGLSINEIAYELGFGHAASFSKLFKSKTQQSPLAFRQGFY</sequence>
<proteinExistence type="predicted"/>
<dbReference type="PROSITE" id="PS01124">
    <property type="entry name" value="HTH_ARAC_FAMILY_2"/>
    <property type="match status" value="1"/>
</dbReference>
<evidence type="ECO:0000256" key="1">
    <source>
        <dbReference type="ARBA" id="ARBA00023015"/>
    </source>
</evidence>
<reference evidence="5 6" key="1">
    <citation type="submission" date="2018-03" db="EMBL/GenBank/DDBJ databases">
        <title>Genomic Encyclopedia of Type Strains, Phase III (KMG-III): the genomes of soil and plant-associated and newly described type strains.</title>
        <authorList>
            <person name="Whitman W."/>
        </authorList>
    </citation>
    <scope>NUCLEOTIDE SEQUENCE [LARGE SCALE GENOMIC DNA]</scope>
    <source>
        <strain evidence="5 6">CGMCC 1.12700</strain>
    </source>
</reference>
<evidence type="ECO:0000259" key="4">
    <source>
        <dbReference type="PROSITE" id="PS01124"/>
    </source>
</evidence>
<dbReference type="Proteomes" id="UP000240572">
    <property type="component" value="Unassembled WGS sequence"/>
</dbReference>
<dbReference type="SMART" id="SM00342">
    <property type="entry name" value="HTH_ARAC"/>
    <property type="match status" value="1"/>
</dbReference>
<dbReference type="EMBL" id="PYGD01000006">
    <property type="protein sequence ID" value="PSK91157.1"/>
    <property type="molecule type" value="Genomic_DNA"/>
</dbReference>
<keyword evidence="1" id="KW-0805">Transcription regulation</keyword>